<evidence type="ECO:0000313" key="7">
    <source>
        <dbReference type="Proteomes" id="UP001239909"/>
    </source>
</evidence>
<dbReference type="EMBL" id="BSYI01000004">
    <property type="protein sequence ID" value="GMG81469.1"/>
    <property type="molecule type" value="Genomic_DNA"/>
</dbReference>
<keyword evidence="7" id="KW-1185">Reference proteome</keyword>
<evidence type="ECO:0000313" key="6">
    <source>
        <dbReference type="EMBL" id="GMG81469.1"/>
    </source>
</evidence>
<dbReference type="SUPFAM" id="SSF53850">
    <property type="entry name" value="Periplasmic binding protein-like II"/>
    <property type="match status" value="1"/>
</dbReference>
<evidence type="ECO:0000259" key="5">
    <source>
        <dbReference type="PROSITE" id="PS50931"/>
    </source>
</evidence>
<dbReference type="Gene3D" id="1.10.10.10">
    <property type="entry name" value="Winged helix-like DNA-binding domain superfamily/Winged helix DNA-binding domain"/>
    <property type="match status" value="1"/>
</dbReference>
<dbReference type="PANTHER" id="PTHR30537">
    <property type="entry name" value="HTH-TYPE TRANSCRIPTIONAL REGULATOR"/>
    <property type="match status" value="1"/>
</dbReference>
<dbReference type="PRINTS" id="PR00039">
    <property type="entry name" value="HTHLYSR"/>
</dbReference>
<dbReference type="PANTHER" id="PTHR30537:SF5">
    <property type="entry name" value="HTH-TYPE TRANSCRIPTIONAL ACTIVATOR TTDR-RELATED"/>
    <property type="match status" value="1"/>
</dbReference>
<sequence length="315" mass="34985">MKDDRLLEMRIFQAVVEAGSFTAAAHSIGVSQPFVSQTIQRLEARLGSKLLHRTTRGHRLTPEGETFLGAARRAIEAVEAADATLQQDGPRIAGHLRVSVPIAFGQDRITPLMPAFLSRHPHVSVELRLTDDIENLIEDRIDIAIRMGRLPDSSLMHRRLCGLQRIVVAAAGLVARHGMPASPAELDRFPCLAWDGSREHLNRWPFVVDGEPVIYRARSRFQSNQGMSLYQMCLAGFGVMRMAEHLARPAIDAGRLVQLLPEQTATDASAIYAVFLPDRSIVPRIRLFIEFMVESFRSPRWHAAAPPAAGADQPR</sequence>
<keyword evidence="4" id="KW-0804">Transcription</keyword>
<dbReference type="Proteomes" id="UP001239909">
    <property type="component" value="Unassembled WGS sequence"/>
</dbReference>
<evidence type="ECO:0000256" key="3">
    <source>
        <dbReference type="ARBA" id="ARBA00023125"/>
    </source>
</evidence>
<protein>
    <submittedName>
        <fullName evidence="6">LysR substrate-binding domain-containing protein</fullName>
    </submittedName>
</protein>
<dbReference type="CDD" id="cd08422">
    <property type="entry name" value="PBP2_CrgA_like"/>
    <property type="match status" value="1"/>
</dbReference>
<evidence type="ECO:0000256" key="1">
    <source>
        <dbReference type="ARBA" id="ARBA00009437"/>
    </source>
</evidence>
<gene>
    <name evidence="6" type="ORF">LNKW23_06820</name>
</gene>
<proteinExistence type="inferred from homology"/>
<name>A0ABQ6LDN4_9RHOB</name>
<dbReference type="InterPro" id="IPR036388">
    <property type="entry name" value="WH-like_DNA-bd_sf"/>
</dbReference>
<dbReference type="Pfam" id="PF03466">
    <property type="entry name" value="LysR_substrate"/>
    <property type="match status" value="1"/>
</dbReference>
<keyword evidence="2" id="KW-0805">Transcription regulation</keyword>
<keyword evidence="3" id="KW-0238">DNA-binding</keyword>
<dbReference type="Pfam" id="PF00126">
    <property type="entry name" value="HTH_1"/>
    <property type="match status" value="1"/>
</dbReference>
<dbReference type="InterPro" id="IPR036390">
    <property type="entry name" value="WH_DNA-bd_sf"/>
</dbReference>
<organism evidence="6 7">
    <name type="scientific">Paralimibaculum aggregatum</name>
    <dbReference type="NCBI Taxonomy" id="3036245"/>
    <lineage>
        <taxon>Bacteria</taxon>
        <taxon>Pseudomonadati</taxon>
        <taxon>Pseudomonadota</taxon>
        <taxon>Alphaproteobacteria</taxon>
        <taxon>Rhodobacterales</taxon>
        <taxon>Paracoccaceae</taxon>
        <taxon>Paralimibaculum</taxon>
    </lineage>
</organism>
<dbReference type="Gene3D" id="3.40.190.290">
    <property type="match status" value="1"/>
</dbReference>
<feature type="domain" description="HTH lysR-type" evidence="5">
    <location>
        <begin position="9"/>
        <end position="61"/>
    </location>
</feature>
<dbReference type="SUPFAM" id="SSF46785">
    <property type="entry name" value="Winged helix' DNA-binding domain"/>
    <property type="match status" value="1"/>
</dbReference>
<evidence type="ECO:0000256" key="4">
    <source>
        <dbReference type="ARBA" id="ARBA00023163"/>
    </source>
</evidence>
<comment type="similarity">
    <text evidence="1">Belongs to the LysR transcriptional regulatory family.</text>
</comment>
<dbReference type="RefSeq" id="WP_285670133.1">
    <property type="nucleotide sequence ID" value="NZ_BSYI01000004.1"/>
</dbReference>
<dbReference type="InterPro" id="IPR000847">
    <property type="entry name" value="LysR_HTH_N"/>
</dbReference>
<accession>A0ABQ6LDN4</accession>
<evidence type="ECO:0000256" key="2">
    <source>
        <dbReference type="ARBA" id="ARBA00023015"/>
    </source>
</evidence>
<dbReference type="PROSITE" id="PS50931">
    <property type="entry name" value="HTH_LYSR"/>
    <property type="match status" value="1"/>
</dbReference>
<dbReference type="InterPro" id="IPR005119">
    <property type="entry name" value="LysR_subst-bd"/>
</dbReference>
<comment type="caution">
    <text evidence="6">The sequence shown here is derived from an EMBL/GenBank/DDBJ whole genome shotgun (WGS) entry which is preliminary data.</text>
</comment>
<reference evidence="6 7" key="1">
    <citation type="submission" date="2023-04" db="EMBL/GenBank/DDBJ databases">
        <title>Marinoamorphus aggregata gen. nov., sp. Nov., isolate from tissue of brittle star Ophioplocus japonicus.</title>
        <authorList>
            <person name="Kawano K."/>
            <person name="Sawayama S."/>
            <person name="Nakagawa S."/>
        </authorList>
    </citation>
    <scope>NUCLEOTIDE SEQUENCE [LARGE SCALE GENOMIC DNA]</scope>
    <source>
        <strain evidence="6 7">NKW23</strain>
    </source>
</reference>
<dbReference type="InterPro" id="IPR058163">
    <property type="entry name" value="LysR-type_TF_proteobact-type"/>
</dbReference>